<proteinExistence type="predicted"/>
<protein>
    <submittedName>
        <fullName evidence="3">Uncharacterized protein</fullName>
    </submittedName>
</protein>
<evidence type="ECO:0000256" key="2">
    <source>
        <dbReference type="SAM" id="SignalP"/>
    </source>
</evidence>
<organism evidence="3 4">
    <name type="scientific">Exidia glandulosa HHB12029</name>
    <dbReference type="NCBI Taxonomy" id="1314781"/>
    <lineage>
        <taxon>Eukaryota</taxon>
        <taxon>Fungi</taxon>
        <taxon>Dikarya</taxon>
        <taxon>Basidiomycota</taxon>
        <taxon>Agaricomycotina</taxon>
        <taxon>Agaricomycetes</taxon>
        <taxon>Auriculariales</taxon>
        <taxon>Exidiaceae</taxon>
        <taxon>Exidia</taxon>
    </lineage>
</organism>
<feature type="signal peptide" evidence="2">
    <location>
        <begin position="1"/>
        <end position="25"/>
    </location>
</feature>
<name>A0A166MN89_EXIGL</name>
<evidence type="ECO:0000256" key="1">
    <source>
        <dbReference type="SAM" id="MobiDB-lite"/>
    </source>
</evidence>
<dbReference type="Proteomes" id="UP000077266">
    <property type="component" value="Unassembled WGS sequence"/>
</dbReference>
<sequence length="312" mass="33204">MFPLHALFPPVSCLLFLSPPPTATPAPVAPTTTLLRANAHKDSYAARAASTTPRHPPPAQPSPSGTLLVRNRLARPILRVTSPAAARLAVADSVRARDAINTSLAGPSTSWTPPLPLGVRGVGLTCSGNAVVFATFGLFASDLEPYSARIASAFLPESAGYAGASQDSAWFKAIITSVPTCVAPGQPLPTAQHLQAELDGNAHAFSWAAPPTWLGEPKDGSGSVLLAFRRMEDLDFVLERGVFMFGRPLRARRFHESTRPRPCSNCCSLEHSTRACTSQPPCAICAQPHLTSSHRCTQCSVVGEREREILDI</sequence>
<feature type="region of interest" description="Disordered" evidence="1">
    <location>
        <begin position="43"/>
        <end position="66"/>
    </location>
</feature>
<evidence type="ECO:0000313" key="4">
    <source>
        <dbReference type="Proteomes" id="UP000077266"/>
    </source>
</evidence>
<gene>
    <name evidence="3" type="ORF">EXIGLDRAFT_692057</name>
</gene>
<feature type="chain" id="PRO_5007877456" evidence="2">
    <location>
        <begin position="26"/>
        <end position="312"/>
    </location>
</feature>
<dbReference type="EMBL" id="KV427037">
    <property type="protein sequence ID" value="KZV78218.1"/>
    <property type="molecule type" value="Genomic_DNA"/>
</dbReference>
<evidence type="ECO:0000313" key="3">
    <source>
        <dbReference type="EMBL" id="KZV78218.1"/>
    </source>
</evidence>
<dbReference type="STRING" id="1314781.A0A166MN89"/>
<reference evidence="3 4" key="1">
    <citation type="journal article" date="2016" name="Mol. Biol. Evol.">
        <title>Comparative Genomics of Early-Diverging Mushroom-Forming Fungi Provides Insights into the Origins of Lignocellulose Decay Capabilities.</title>
        <authorList>
            <person name="Nagy L.G."/>
            <person name="Riley R."/>
            <person name="Tritt A."/>
            <person name="Adam C."/>
            <person name="Daum C."/>
            <person name="Floudas D."/>
            <person name="Sun H."/>
            <person name="Yadav J.S."/>
            <person name="Pangilinan J."/>
            <person name="Larsson K.H."/>
            <person name="Matsuura K."/>
            <person name="Barry K."/>
            <person name="Labutti K."/>
            <person name="Kuo R."/>
            <person name="Ohm R.A."/>
            <person name="Bhattacharya S.S."/>
            <person name="Shirouzu T."/>
            <person name="Yoshinaga Y."/>
            <person name="Martin F.M."/>
            <person name="Grigoriev I.V."/>
            <person name="Hibbett D.S."/>
        </authorList>
    </citation>
    <scope>NUCLEOTIDE SEQUENCE [LARGE SCALE GENOMIC DNA]</scope>
    <source>
        <strain evidence="3 4">HHB12029</strain>
    </source>
</reference>
<accession>A0A166MN89</accession>
<keyword evidence="2" id="KW-0732">Signal</keyword>
<keyword evidence="4" id="KW-1185">Reference proteome</keyword>
<dbReference type="AlphaFoldDB" id="A0A166MN89"/>
<dbReference type="InParanoid" id="A0A166MN89"/>